<feature type="domain" description="Condensation" evidence="2">
    <location>
        <begin position="222"/>
        <end position="628"/>
    </location>
</feature>
<dbReference type="Gene3D" id="3.30.559.10">
    <property type="entry name" value="Chloramphenicol acetyltransferase-like domain"/>
    <property type="match status" value="1"/>
</dbReference>
<feature type="region of interest" description="Disordered" evidence="1">
    <location>
        <begin position="34"/>
        <end position="113"/>
    </location>
</feature>
<feature type="compositionally biased region" description="Low complexity" evidence="1">
    <location>
        <begin position="733"/>
        <end position="751"/>
    </location>
</feature>
<dbReference type="EMBL" id="CAJNNW010032209">
    <property type="protein sequence ID" value="CAE8711753.1"/>
    <property type="molecule type" value="Genomic_DNA"/>
</dbReference>
<organism evidence="3 4">
    <name type="scientific">Polarella glacialis</name>
    <name type="common">Dinoflagellate</name>
    <dbReference type="NCBI Taxonomy" id="89957"/>
    <lineage>
        <taxon>Eukaryota</taxon>
        <taxon>Sar</taxon>
        <taxon>Alveolata</taxon>
        <taxon>Dinophyceae</taxon>
        <taxon>Suessiales</taxon>
        <taxon>Suessiaceae</taxon>
        <taxon>Polarella</taxon>
    </lineage>
</organism>
<proteinExistence type="predicted"/>
<gene>
    <name evidence="3" type="ORF">PGLA2088_LOCUS36653</name>
</gene>
<protein>
    <recommendedName>
        <fullName evidence="2">Condensation domain-containing protein</fullName>
    </recommendedName>
</protein>
<dbReference type="GO" id="GO:0031177">
    <property type="term" value="F:phosphopantetheine binding"/>
    <property type="evidence" value="ECO:0007669"/>
    <property type="project" value="TreeGrafter"/>
</dbReference>
<feature type="region of interest" description="Disordered" evidence="1">
    <location>
        <begin position="721"/>
        <end position="751"/>
    </location>
</feature>
<feature type="compositionally biased region" description="Polar residues" evidence="1">
    <location>
        <begin position="53"/>
        <end position="66"/>
    </location>
</feature>
<feature type="region of interest" description="Disordered" evidence="1">
    <location>
        <begin position="819"/>
        <end position="839"/>
    </location>
</feature>
<feature type="compositionally biased region" description="Gly residues" evidence="1">
    <location>
        <begin position="76"/>
        <end position="88"/>
    </location>
</feature>
<evidence type="ECO:0000313" key="3">
    <source>
        <dbReference type="EMBL" id="CAE8711753.1"/>
    </source>
</evidence>
<dbReference type="Pfam" id="PF00668">
    <property type="entry name" value="Condensation"/>
    <property type="match status" value="1"/>
</dbReference>
<dbReference type="AlphaFoldDB" id="A0A813KTX1"/>
<accession>A0A813KTX1</accession>
<comment type="caution">
    <text evidence="3">The sequence shown here is derived from an EMBL/GenBank/DDBJ whole genome shotgun (WGS) entry which is preliminary data.</text>
</comment>
<reference evidence="3" key="1">
    <citation type="submission" date="2021-02" db="EMBL/GenBank/DDBJ databases">
        <authorList>
            <person name="Dougan E. K."/>
            <person name="Rhodes N."/>
            <person name="Thang M."/>
            <person name="Chan C."/>
        </authorList>
    </citation>
    <scope>NUCLEOTIDE SEQUENCE</scope>
</reference>
<dbReference type="GO" id="GO:0009366">
    <property type="term" value="C:enterobactin synthetase complex"/>
    <property type="evidence" value="ECO:0007669"/>
    <property type="project" value="TreeGrafter"/>
</dbReference>
<evidence type="ECO:0000313" key="4">
    <source>
        <dbReference type="Proteomes" id="UP000626109"/>
    </source>
</evidence>
<feature type="compositionally biased region" description="Basic and acidic residues" evidence="1">
    <location>
        <begin position="94"/>
        <end position="107"/>
    </location>
</feature>
<dbReference type="GO" id="GO:0047527">
    <property type="term" value="F:2,3-dihydroxybenzoate-serine ligase activity"/>
    <property type="evidence" value="ECO:0007669"/>
    <property type="project" value="TreeGrafter"/>
</dbReference>
<evidence type="ECO:0000259" key="2">
    <source>
        <dbReference type="Pfam" id="PF00668"/>
    </source>
</evidence>
<evidence type="ECO:0000256" key="1">
    <source>
        <dbReference type="SAM" id="MobiDB-lite"/>
    </source>
</evidence>
<dbReference type="InterPro" id="IPR001242">
    <property type="entry name" value="Condensation_dom"/>
</dbReference>
<name>A0A813KTX1_POLGL</name>
<dbReference type="Proteomes" id="UP000626109">
    <property type="component" value="Unassembled WGS sequence"/>
</dbReference>
<dbReference type="GO" id="GO:0009239">
    <property type="term" value="P:enterobactin biosynthetic process"/>
    <property type="evidence" value="ECO:0007669"/>
    <property type="project" value="TreeGrafter"/>
</dbReference>
<sequence length="839" mass="93555">MISDSHAWMWEAELNNKARIRFRLDTGDVMTTSYRRSGTKEWGPPTKAVRGPDSQSKSVDQGQPQEGPQDLSPGSKGFGKGKGIGKGKAAGKASRSDPPVRRGRDKVPPPVVCPHSFSSSIRRLVLRAFIENVEDDPEDSVLSVAGGLRESLRRELLNANETQKSYFDVLPLLPISRMFSEEELEEHKLKRSRKKDPRQTIVAVPAIRAMPGLGHPLTFNEEQMLRLFVTDPRSMAYNLAMTQRSRVPLTAEQCELAHRIIVGRHEVLRSSFSFDDPKNPTRKVERDHRGGFYALAVTDQLSAEILAGMDYATPHQLGVCSIRLSYAPSKDNFGAMHVNMHHILADNDALMTFWEESFQIQELLYYGFSKEAVIERLPKLPVQFTDFAYWQKSLFSQGLLDADLAYWSNQITHSQPPMVLDIPIDRPRPRVWNAVGESLAIPLDQDLMTPVMELNPRASPFAVIVANFSLALMRMTGQRVTYMATAFALRSLPAVQHLIGNFLNMLPMRVSHDPAEPYMDVISRVATSAINVQRYNLAPFIQIVSDTQKHYKTNDPSRNPIYQTMVDVVPNENDSEEVGLKGVLDVFLFANTKQGHIWKIDAVFNTSVLTRQTVRMMLIHIKALTMWAAMNAKSAIPRMLPTFELGQEAADADCGIVLTHILHRGKGLPSVAAMQSGREALDISQEHRGLRTARRFKLNSGLEMGGDVTQALMKTAQMPRAIAPPAPRPKPPRATLAAPAASASSLVPPSSSVVAIPNGENRSAAVEPSVEEEVAARRAEVAKRRERSYNVAARWAETQRESELIPLDQEPLHESEAFPRLANQRPRGFAAFSSRRPAR</sequence>
<dbReference type="PANTHER" id="PTHR45527:SF1">
    <property type="entry name" value="FATTY ACID SYNTHASE"/>
    <property type="match status" value="1"/>
</dbReference>
<dbReference type="SUPFAM" id="SSF52777">
    <property type="entry name" value="CoA-dependent acyltransferases"/>
    <property type="match status" value="2"/>
</dbReference>
<dbReference type="Gene3D" id="3.30.559.30">
    <property type="entry name" value="Nonribosomal peptide synthetase, condensation domain"/>
    <property type="match status" value="1"/>
</dbReference>
<dbReference type="PANTHER" id="PTHR45527">
    <property type="entry name" value="NONRIBOSOMAL PEPTIDE SYNTHETASE"/>
    <property type="match status" value="1"/>
</dbReference>
<dbReference type="GO" id="GO:0043041">
    <property type="term" value="P:amino acid activation for nonribosomal peptide biosynthetic process"/>
    <property type="evidence" value="ECO:0007669"/>
    <property type="project" value="TreeGrafter"/>
</dbReference>
<dbReference type="InterPro" id="IPR023213">
    <property type="entry name" value="CAT-like_dom_sf"/>
</dbReference>
<dbReference type="GO" id="GO:0005829">
    <property type="term" value="C:cytosol"/>
    <property type="evidence" value="ECO:0007669"/>
    <property type="project" value="TreeGrafter"/>
</dbReference>